<gene>
    <name evidence="11" type="primary">fabI</name>
    <name evidence="11" type="ORF">E1283_06250</name>
</gene>
<evidence type="ECO:0000256" key="9">
    <source>
        <dbReference type="PIRSR" id="PIRSR000094-2"/>
    </source>
</evidence>
<organism evidence="11 12">
    <name type="scientific">Streptomyces hainanensis</name>
    <dbReference type="NCBI Taxonomy" id="402648"/>
    <lineage>
        <taxon>Bacteria</taxon>
        <taxon>Bacillati</taxon>
        <taxon>Actinomycetota</taxon>
        <taxon>Actinomycetes</taxon>
        <taxon>Kitasatosporales</taxon>
        <taxon>Streptomycetaceae</taxon>
        <taxon>Streptomyces</taxon>
    </lineage>
</organism>
<evidence type="ECO:0000256" key="3">
    <source>
        <dbReference type="ARBA" id="ARBA00022516"/>
    </source>
</evidence>
<comment type="pathway">
    <text evidence="1">Lipid metabolism.</text>
</comment>
<dbReference type="PIRSF" id="PIRSF000094">
    <property type="entry name" value="Enoyl-ACP_rdct"/>
    <property type="match status" value="1"/>
</dbReference>
<feature type="binding site" evidence="10">
    <location>
        <position position="170"/>
    </location>
    <ligand>
        <name>NAD(+)</name>
        <dbReference type="ChEBI" id="CHEBI:57540"/>
    </ligand>
</feature>
<evidence type="ECO:0000256" key="2">
    <source>
        <dbReference type="ARBA" id="ARBA00009233"/>
    </source>
</evidence>
<dbReference type="InterPro" id="IPR014358">
    <property type="entry name" value="Enoyl-ACP_Rdtase_NADH"/>
</dbReference>
<keyword evidence="5 8" id="KW-0560">Oxidoreductase</keyword>
<dbReference type="PANTHER" id="PTHR43159">
    <property type="entry name" value="ENOYL-[ACYL-CARRIER-PROTEIN] REDUCTASE"/>
    <property type="match status" value="1"/>
</dbReference>
<dbReference type="Proteomes" id="UP000295345">
    <property type="component" value="Unassembled WGS sequence"/>
</dbReference>
<dbReference type="GO" id="GO:0006633">
    <property type="term" value="P:fatty acid biosynthetic process"/>
    <property type="evidence" value="ECO:0007669"/>
    <property type="project" value="UniProtKB-KW"/>
</dbReference>
<keyword evidence="4" id="KW-0276">Fatty acid metabolism</keyword>
<dbReference type="InterPro" id="IPR036291">
    <property type="entry name" value="NAD(P)-bd_dom_sf"/>
</dbReference>
<dbReference type="SUPFAM" id="SSF51735">
    <property type="entry name" value="NAD(P)-binding Rossmann-fold domains"/>
    <property type="match status" value="1"/>
</dbReference>
<comment type="catalytic activity">
    <reaction evidence="8">
        <text>a 2,3-saturated acyl-[ACP] + NAD(+) = a (2E)-enoyl-[ACP] + NADH + H(+)</text>
        <dbReference type="Rhea" id="RHEA:10240"/>
        <dbReference type="Rhea" id="RHEA-COMP:9925"/>
        <dbReference type="Rhea" id="RHEA-COMP:9926"/>
        <dbReference type="ChEBI" id="CHEBI:15378"/>
        <dbReference type="ChEBI" id="CHEBI:57540"/>
        <dbReference type="ChEBI" id="CHEBI:57945"/>
        <dbReference type="ChEBI" id="CHEBI:78784"/>
        <dbReference type="ChEBI" id="CHEBI:78785"/>
        <dbReference type="EC" id="1.3.1.9"/>
    </reaction>
</comment>
<dbReference type="AlphaFoldDB" id="A0A4R4TJK2"/>
<keyword evidence="7 8" id="KW-0275">Fatty acid biosynthesis</keyword>
<evidence type="ECO:0000256" key="7">
    <source>
        <dbReference type="ARBA" id="ARBA00023160"/>
    </source>
</evidence>
<feature type="binding site" evidence="9">
    <location>
        <position position="104"/>
    </location>
    <ligand>
        <name>substrate</name>
    </ligand>
</feature>
<dbReference type="UniPathway" id="UPA00915"/>
<dbReference type="EMBL" id="SMKI01000044">
    <property type="protein sequence ID" value="TDC77870.1"/>
    <property type="molecule type" value="Genomic_DNA"/>
</dbReference>
<name>A0A4R4TJK2_9ACTN</name>
<feature type="binding site" evidence="10">
    <location>
        <begin position="28"/>
        <end position="29"/>
    </location>
    <ligand>
        <name>NAD(+)</name>
        <dbReference type="ChEBI" id="CHEBI:57540"/>
    </ligand>
</feature>
<evidence type="ECO:0000256" key="1">
    <source>
        <dbReference type="ARBA" id="ARBA00005189"/>
    </source>
</evidence>
<dbReference type="EC" id="1.3.1.9" evidence="8"/>
<dbReference type="InterPro" id="IPR002347">
    <property type="entry name" value="SDR_fam"/>
</dbReference>
<dbReference type="Pfam" id="PF13561">
    <property type="entry name" value="adh_short_C2"/>
    <property type="match status" value="1"/>
</dbReference>
<feature type="binding site" evidence="10">
    <location>
        <begin position="199"/>
        <end position="203"/>
    </location>
    <ligand>
        <name>NAD(+)</name>
        <dbReference type="ChEBI" id="CHEBI:57540"/>
    </ligand>
</feature>
<comment type="similarity">
    <text evidence="2 8">Belongs to the short-chain dehydrogenases/reductases (SDR) family. FabI subfamily.</text>
</comment>
<dbReference type="RefSeq" id="WP_132816878.1">
    <property type="nucleotide sequence ID" value="NZ_SMKI01000044.1"/>
</dbReference>
<keyword evidence="12" id="KW-1185">Reference proteome</keyword>
<keyword evidence="3 8" id="KW-0444">Lipid biosynthesis</keyword>
<protein>
    <recommendedName>
        <fullName evidence="8">Enoyl-[acyl-carrier-protein] reductase [NADH]</fullName>
        <ecNumber evidence="8">1.3.1.9</ecNumber>
    </recommendedName>
</protein>
<keyword evidence="8 10" id="KW-0520">NAD</keyword>
<proteinExistence type="inferred from homology"/>
<feature type="binding site" evidence="10">
    <location>
        <position position="22"/>
    </location>
    <ligand>
        <name>NAD(+)</name>
        <dbReference type="ChEBI" id="CHEBI:57540"/>
    </ligand>
</feature>
<feature type="binding site" evidence="10">
    <location>
        <begin position="73"/>
        <end position="74"/>
    </location>
    <ligand>
        <name>NAD(+)</name>
        <dbReference type="ChEBI" id="CHEBI:57540"/>
    </ligand>
</feature>
<sequence length="264" mass="27918">MSDGPGAAHGGLLSGKRLLVTGVVSEASIAFHVARIAQREGARVVLSSFGRALRVTEAVAELLPHPAPVVPLDVTSADDLAALPDRLREHVDGLDGVVHSIAFAPPSALGGSFLETPWQDAATALHVSAFSFKELVRACGPVLGDDASIVGLDFDATLAWPGYDWMGVSKAALESITRYLALYLGERRIRANLVAAGMVRTLAARSVPGADRLEEIWRTRPPLPWNVDDPEPTAKACALFLSDWLPATTGEVLHVDGGLHAVMV</sequence>
<evidence type="ECO:0000256" key="4">
    <source>
        <dbReference type="ARBA" id="ARBA00022832"/>
    </source>
</evidence>
<evidence type="ECO:0000256" key="6">
    <source>
        <dbReference type="ARBA" id="ARBA00023098"/>
    </source>
</evidence>
<accession>A0A4R4TJK2</accession>
<evidence type="ECO:0000256" key="5">
    <source>
        <dbReference type="ARBA" id="ARBA00023002"/>
    </source>
</evidence>
<evidence type="ECO:0000313" key="12">
    <source>
        <dbReference type="Proteomes" id="UP000295345"/>
    </source>
</evidence>
<keyword evidence="6" id="KW-0443">Lipid metabolism</keyword>
<evidence type="ECO:0000256" key="8">
    <source>
        <dbReference type="PIRNR" id="PIRNR000094"/>
    </source>
</evidence>
<dbReference type="OrthoDB" id="9803628at2"/>
<reference evidence="11 12" key="1">
    <citation type="submission" date="2019-03" db="EMBL/GenBank/DDBJ databases">
        <title>Draft genome sequences of novel Actinobacteria.</title>
        <authorList>
            <person name="Sahin N."/>
            <person name="Ay H."/>
            <person name="Saygin H."/>
        </authorList>
    </citation>
    <scope>NUCLEOTIDE SEQUENCE [LARGE SCALE GENOMIC DNA]</scope>
    <source>
        <strain evidence="11 12">DSM 41900</strain>
    </source>
</reference>
<comment type="caution">
    <text evidence="11">The sequence shown here is derived from an EMBL/GenBank/DDBJ whole genome shotgun (WGS) entry which is preliminary data.</text>
</comment>
<evidence type="ECO:0000313" key="11">
    <source>
        <dbReference type="EMBL" id="TDC77870.1"/>
    </source>
</evidence>
<dbReference type="Gene3D" id="3.40.50.720">
    <property type="entry name" value="NAD(P)-binding Rossmann-like Domain"/>
    <property type="match status" value="1"/>
</dbReference>
<feature type="binding site" evidence="10">
    <location>
        <position position="101"/>
    </location>
    <ligand>
        <name>NAD(+)</name>
        <dbReference type="ChEBI" id="CHEBI:57540"/>
    </ligand>
</feature>
<evidence type="ECO:0000256" key="10">
    <source>
        <dbReference type="PIRSR" id="PIRSR000094-3"/>
    </source>
</evidence>
<dbReference type="GO" id="GO:0004318">
    <property type="term" value="F:enoyl-[acyl-carrier-protein] reductase (NADH) activity"/>
    <property type="evidence" value="ECO:0007669"/>
    <property type="project" value="UniProtKB-EC"/>
</dbReference>
<dbReference type="NCBIfam" id="NF005908">
    <property type="entry name" value="PRK07889.1"/>
    <property type="match status" value="1"/>
</dbReference>
<dbReference type="PANTHER" id="PTHR43159:SF2">
    <property type="entry name" value="ENOYL-[ACYL-CARRIER-PROTEIN] REDUCTASE [NADH], CHLOROPLASTIC"/>
    <property type="match status" value="1"/>
</dbReference>